<feature type="transmembrane region" description="Helical" evidence="1">
    <location>
        <begin position="21"/>
        <end position="40"/>
    </location>
</feature>
<dbReference type="NCBIfam" id="TIGR02832">
    <property type="entry name" value="spo_yunB"/>
    <property type="match status" value="1"/>
</dbReference>
<gene>
    <name evidence="2" type="primary">yunB</name>
    <name evidence="2" type="ORF">ACFSW4_02645</name>
</gene>
<evidence type="ECO:0000256" key="1">
    <source>
        <dbReference type="SAM" id="Phobius"/>
    </source>
</evidence>
<reference evidence="3" key="1">
    <citation type="journal article" date="2019" name="Int. J. Syst. Evol. Microbiol.">
        <title>The Global Catalogue of Microorganisms (GCM) 10K type strain sequencing project: providing services to taxonomists for standard genome sequencing and annotation.</title>
        <authorList>
            <consortium name="The Broad Institute Genomics Platform"/>
            <consortium name="The Broad Institute Genome Sequencing Center for Infectious Disease"/>
            <person name="Wu L."/>
            <person name="Ma J."/>
        </authorList>
    </citation>
    <scope>NUCLEOTIDE SEQUENCE [LARGE SCALE GENOMIC DNA]</scope>
    <source>
        <strain evidence="3">TISTR 1571</strain>
    </source>
</reference>
<dbReference type="Pfam" id="PF09560">
    <property type="entry name" value="Spore_YunB"/>
    <property type="match status" value="1"/>
</dbReference>
<comment type="caution">
    <text evidence="2">The sequence shown here is derived from an EMBL/GenBank/DDBJ whole genome shotgun (WGS) entry which is preliminary data.</text>
</comment>
<protein>
    <submittedName>
        <fullName evidence="2">Sporulation protein YunB</fullName>
    </submittedName>
</protein>
<dbReference type="Proteomes" id="UP001597452">
    <property type="component" value="Unassembled WGS sequence"/>
</dbReference>
<dbReference type="InterPro" id="IPR014197">
    <property type="entry name" value="Sporulation_prot_YunB"/>
</dbReference>
<dbReference type="RefSeq" id="WP_054753663.1">
    <property type="nucleotide sequence ID" value="NZ_JBHUMZ010000010.1"/>
</dbReference>
<evidence type="ECO:0000313" key="3">
    <source>
        <dbReference type="Proteomes" id="UP001597452"/>
    </source>
</evidence>
<keyword evidence="1" id="KW-0812">Transmembrane</keyword>
<evidence type="ECO:0000313" key="2">
    <source>
        <dbReference type="EMBL" id="MFD2637772.1"/>
    </source>
</evidence>
<dbReference type="PIRSF" id="PIRSF021383">
    <property type="entry name" value="YunB"/>
    <property type="match status" value="1"/>
</dbReference>
<proteinExistence type="predicted"/>
<dbReference type="EMBL" id="JBHUMZ010000010">
    <property type="protein sequence ID" value="MFD2637772.1"/>
    <property type="molecule type" value="Genomic_DNA"/>
</dbReference>
<keyword evidence="3" id="KW-1185">Reference proteome</keyword>
<accession>A0ABW5Q719</accession>
<sequence>MRITHRSKPFKKRKPKTFGQIIMFTFVTLVISLVFSIYIINRGIEPTLIDIAETRTGQYAREAINEAVSQRIAKDLSAEDLVQFETNNDGNIVSMSWNSVVVNTVLRNATFRVQNYLKRLERGENPIGNSLDFDIEEEEDEVIEPDETKKDPALVEIPIGQATGNTLLANLGPKVPVNFSVIGDVQPDFITTLEEYGINNALVRLEIEIKVNVQIVIPFSTKTTEVVTTIPVYVGVIQGLVPDFYSKGGSNSNPPSISIPYSEFKEGEQFGGLQN</sequence>
<name>A0ABW5Q719_9BACI</name>
<keyword evidence="1" id="KW-1133">Transmembrane helix</keyword>
<keyword evidence="1" id="KW-0472">Membrane</keyword>
<organism evidence="2 3">
    <name type="scientific">Piscibacillus salipiscarius</name>
    <dbReference type="NCBI Taxonomy" id="299480"/>
    <lineage>
        <taxon>Bacteria</taxon>
        <taxon>Bacillati</taxon>
        <taxon>Bacillota</taxon>
        <taxon>Bacilli</taxon>
        <taxon>Bacillales</taxon>
        <taxon>Bacillaceae</taxon>
        <taxon>Piscibacillus</taxon>
    </lineage>
</organism>